<dbReference type="InParanoid" id="A0A5J5EVN4"/>
<sequence length="192" mass="22529">MMKFTYSFLVLLAVFIAAVTADTHTSDTKFETYQADPREEDHEAGYYKNPKDQFEDLHNRLQSLTHHIATVQDQLGKLYMRVNELHWRDDENREENRKERVPRQVVEGMDRRLKQIEEKIMTENGFEELGRLVRDHHFSLMGSVHHAVATGAPRLGLLLLIVVAMQIAWAVTYVGYKAWRRGKRVHAHNKYL</sequence>
<dbReference type="AlphaFoldDB" id="A0A5J5EVN4"/>
<reference evidence="3 4" key="1">
    <citation type="submission" date="2019-09" db="EMBL/GenBank/DDBJ databases">
        <title>Draft genome of the ectomycorrhizal ascomycete Sphaerosporella brunnea.</title>
        <authorList>
            <consortium name="DOE Joint Genome Institute"/>
            <person name="Benucci G.M."/>
            <person name="Marozzi G."/>
            <person name="Antonielli L."/>
            <person name="Sanchez S."/>
            <person name="Marco P."/>
            <person name="Wang X."/>
            <person name="Falini L.B."/>
            <person name="Barry K."/>
            <person name="Haridas S."/>
            <person name="Lipzen A."/>
            <person name="Labutti K."/>
            <person name="Grigoriev I.V."/>
            <person name="Murat C."/>
            <person name="Martin F."/>
            <person name="Albertini E."/>
            <person name="Donnini D."/>
            <person name="Bonito G."/>
        </authorList>
    </citation>
    <scope>NUCLEOTIDE SEQUENCE [LARGE SCALE GENOMIC DNA]</scope>
    <source>
        <strain evidence="3 4">Sb_GMNB300</strain>
    </source>
</reference>
<keyword evidence="4" id="KW-1185">Reference proteome</keyword>
<proteinExistence type="predicted"/>
<evidence type="ECO:0000256" key="2">
    <source>
        <dbReference type="SAM" id="SignalP"/>
    </source>
</evidence>
<protein>
    <recommendedName>
        <fullName evidence="5">Emp24/gp25L/p24 family/GOLD-domain-containing protein</fullName>
    </recommendedName>
</protein>
<name>A0A5J5EVN4_9PEZI</name>
<evidence type="ECO:0000256" key="1">
    <source>
        <dbReference type="SAM" id="Phobius"/>
    </source>
</evidence>
<dbReference type="OrthoDB" id="10265193at2759"/>
<accession>A0A5J5EVN4</accession>
<keyword evidence="1" id="KW-1133">Transmembrane helix</keyword>
<evidence type="ECO:0008006" key="5">
    <source>
        <dbReference type="Google" id="ProtNLM"/>
    </source>
</evidence>
<feature type="signal peptide" evidence="2">
    <location>
        <begin position="1"/>
        <end position="21"/>
    </location>
</feature>
<keyword evidence="2" id="KW-0732">Signal</keyword>
<feature type="transmembrane region" description="Helical" evidence="1">
    <location>
        <begin position="155"/>
        <end position="176"/>
    </location>
</feature>
<keyword evidence="1" id="KW-0472">Membrane</keyword>
<evidence type="ECO:0000313" key="4">
    <source>
        <dbReference type="Proteomes" id="UP000326924"/>
    </source>
</evidence>
<keyword evidence="1" id="KW-0812">Transmembrane</keyword>
<dbReference type="Proteomes" id="UP000326924">
    <property type="component" value="Unassembled WGS sequence"/>
</dbReference>
<evidence type="ECO:0000313" key="3">
    <source>
        <dbReference type="EMBL" id="KAA8904161.1"/>
    </source>
</evidence>
<organism evidence="3 4">
    <name type="scientific">Sphaerosporella brunnea</name>
    <dbReference type="NCBI Taxonomy" id="1250544"/>
    <lineage>
        <taxon>Eukaryota</taxon>
        <taxon>Fungi</taxon>
        <taxon>Dikarya</taxon>
        <taxon>Ascomycota</taxon>
        <taxon>Pezizomycotina</taxon>
        <taxon>Pezizomycetes</taxon>
        <taxon>Pezizales</taxon>
        <taxon>Pyronemataceae</taxon>
        <taxon>Sphaerosporella</taxon>
    </lineage>
</organism>
<dbReference type="EMBL" id="VXIS01000112">
    <property type="protein sequence ID" value="KAA8904161.1"/>
    <property type="molecule type" value="Genomic_DNA"/>
</dbReference>
<feature type="chain" id="PRO_5023896709" description="Emp24/gp25L/p24 family/GOLD-domain-containing protein" evidence="2">
    <location>
        <begin position="22"/>
        <end position="192"/>
    </location>
</feature>
<gene>
    <name evidence="3" type="ORF">FN846DRAFT_953039</name>
</gene>
<comment type="caution">
    <text evidence="3">The sequence shown here is derived from an EMBL/GenBank/DDBJ whole genome shotgun (WGS) entry which is preliminary data.</text>
</comment>